<evidence type="ECO:0000313" key="2">
    <source>
        <dbReference type="Proteomes" id="UP000183567"/>
    </source>
</evidence>
<organism evidence="1 2">
    <name type="scientific">Rhizopogon vesiculosus</name>
    <dbReference type="NCBI Taxonomy" id="180088"/>
    <lineage>
        <taxon>Eukaryota</taxon>
        <taxon>Fungi</taxon>
        <taxon>Dikarya</taxon>
        <taxon>Basidiomycota</taxon>
        <taxon>Agaricomycotina</taxon>
        <taxon>Agaricomycetes</taxon>
        <taxon>Agaricomycetidae</taxon>
        <taxon>Boletales</taxon>
        <taxon>Suillineae</taxon>
        <taxon>Rhizopogonaceae</taxon>
        <taxon>Rhizopogon</taxon>
    </lineage>
</organism>
<evidence type="ECO:0000313" key="1">
    <source>
        <dbReference type="EMBL" id="OJA09496.1"/>
    </source>
</evidence>
<gene>
    <name evidence="1" type="ORF">AZE42_11399</name>
</gene>
<keyword evidence="2" id="KW-1185">Reference proteome</keyword>
<protein>
    <submittedName>
        <fullName evidence="1">Uncharacterized protein</fullName>
    </submittedName>
</protein>
<reference evidence="1 2" key="1">
    <citation type="submission" date="2016-03" db="EMBL/GenBank/DDBJ databases">
        <title>Comparative genomics of the ectomycorrhizal sister species Rhizopogon vinicolor and Rhizopogon vesiculosus (Basidiomycota: Boletales) reveals a divergence of the mating type B locus.</title>
        <authorList>
            <person name="Mujic A.B."/>
            <person name="Kuo A."/>
            <person name="Tritt A."/>
            <person name="Lipzen A."/>
            <person name="Chen C."/>
            <person name="Johnson J."/>
            <person name="Sharma A."/>
            <person name="Barry K."/>
            <person name="Grigoriev I.V."/>
            <person name="Spatafora J.W."/>
        </authorList>
    </citation>
    <scope>NUCLEOTIDE SEQUENCE [LARGE SCALE GENOMIC DNA]</scope>
    <source>
        <strain evidence="1 2">AM-OR11-056</strain>
    </source>
</reference>
<comment type="caution">
    <text evidence="1">The sequence shown here is derived from an EMBL/GenBank/DDBJ whole genome shotgun (WGS) entry which is preliminary data.</text>
</comment>
<sequence length="34" mass="3928">MREQLGRAKDKVELLEHICDTNDANLRMTGKIID</sequence>
<dbReference type="AlphaFoldDB" id="A0A1J8Q887"/>
<dbReference type="EMBL" id="LVVM01005899">
    <property type="protein sequence ID" value="OJA09496.1"/>
    <property type="molecule type" value="Genomic_DNA"/>
</dbReference>
<name>A0A1J8Q887_9AGAM</name>
<dbReference type="Proteomes" id="UP000183567">
    <property type="component" value="Unassembled WGS sequence"/>
</dbReference>
<proteinExistence type="predicted"/>
<accession>A0A1J8Q887</accession>